<dbReference type="AlphaFoldDB" id="A0A0B8QVE2"/>
<reference evidence="1 2" key="1">
    <citation type="submission" date="2015-01" db="EMBL/GenBank/DDBJ databases">
        <title>Vibrio sp. C94 JCM 19241 whole genome shotgun sequence.</title>
        <authorList>
            <person name="Sawabe T."/>
            <person name="Meirelles P."/>
            <person name="Feng G."/>
            <person name="Sayaka M."/>
            <person name="Hattori M."/>
            <person name="Ohkuma M."/>
        </authorList>
    </citation>
    <scope>NUCLEOTIDE SEQUENCE [LARGE SCALE GENOMIC DNA]</scope>
    <source>
        <strain evidence="2">JCM 19241</strain>
    </source>
</reference>
<reference evidence="1 2" key="2">
    <citation type="submission" date="2015-01" db="EMBL/GenBank/DDBJ databases">
        <authorList>
            <consortium name="NBRP consortium"/>
            <person name="Sawabe T."/>
            <person name="Meirelles P."/>
            <person name="Feng G."/>
            <person name="Sayaka M."/>
            <person name="Hattori M."/>
            <person name="Ohkuma M."/>
        </authorList>
    </citation>
    <scope>NUCLEOTIDE SEQUENCE [LARGE SCALE GENOMIC DNA]</scope>
    <source>
        <strain evidence="2">JCM 19241</strain>
    </source>
</reference>
<evidence type="ECO:0000313" key="1">
    <source>
        <dbReference type="EMBL" id="GAM78104.1"/>
    </source>
</evidence>
<name>A0A0B8QVE2_9VIBR</name>
<gene>
    <name evidence="1" type="ORF">JCM19241_4809</name>
</gene>
<comment type="caution">
    <text evidence="1">The sequence shown here is derived from an EMBL/GenBank/DDBJ whole genome shotgun (WGS) entry which is preliminary data.</text>
</comment>
<accession>A0A0B8QVE2</accession>
<dbReference type="Proteomes" id="UP000031666">
    <property type="component" value="Unassembled WGS sequence"/>
</dbReference>
<proteinExistence type="predicted"/>
<organism evidence="1 2">
    <name type="scientific">Vibrio ishigakensis</name>
    <dbReference type="NCBI Taxonomy" id="1481914"/>
    <lineage>
        <taxon>Bacteria</taxon>
        <taxon>Pseudomonadati</taxon>
        <taxon>Pseudomonadota</taxon>
        <taxon>Gammaproteobacteria</taxon>
        <taxon>Vibrionales</taxon>
        <taxon>Vibrionaceae</taxon>
        <taxon>Vibrio</taxon>
    </lineage>
</organism>
<protein>
    <submittedName>
        <fullName evidence="1">Uncharacterized protein</fullName>
    </submittedName>
</protein>
<evidence type="ECO:0000313" key="2">
    <source>
        <dbReference type="Proteomes" id="UP000031666"/>
    </source>
</evidence>
<sequence>MIEDVFNSLKTNGYSGLKQTFKHKQGLANPFVHWKIFDESILDQAEQCFPIERLLN</sequence>
<dbReference type="EMBL" id="BBSC01000012">
    <property type="protein sequence ID" value="GAM78104.1"/>
    <property type="molecule type" value="Genomic_DNA"/>
</dbReference>
<dbReference type="STRING" id="1481914.JCM19241_4809"/>